<organism evidence="2 3">
    <name type="scientific">Spongiivirga citrea</name>
    <dbReference type="NCBI Taxonomy" id="1481457"/>
    <lineage>
        <taxon>Bacteria</taxon>
        <taxon>Pseudomonadati</taxon>
        <taxon>Bacteroidota</taxon>
        <taxon>Flavobacteriia</taxon>
        <taxon>Flavobacteriales</taxon>
        <taxon>Flavobacteriaceae</taxon>
        <taxon>Spongiivirga</taxon>
    </lineage>
</organism>
<comment type="caution">
    <text evidence="2">The sequence shown here is derived from an EMBL/GenBank/DDBJ whole genome shotgun (WGS) entry which is preliminary data.</text>
</comment>
<keyword evidence="3" id="KW-1185">Reference proteome</keyword>
<protein>
    <submittedName>
        <fullName evidence="2">Outer membrane beta-barrel protein</fullName>
    </submittedName>
</protein>
<dbReference type="InterPro" id="IPR011486">
    <property type="entry name" value="BBP2"/>
</dbReference>
<feature type="chain" id="PRO_5026745396" evidence="1">
    <location>
        <begin position="28"/>
        <end position="344"/>
    </location>
</feature>
<dbReference type="SUPFAM" id="SSF56935">
    <property type="entry name" value="Porins"/>
    <property type="match status" value="1"/>
</dbReference>
<evidence type="ECO:0000313" key="3">
    <source>
        <dbReference type="Proteomes" id="UP000474296"/>
    </source>
</evidence>
<keyword evidence="1" id="KW-0732">Signal</keyword>
<feature type="signal peptide" evidence="1">
    <location>
        <begin position="1"/>
        <end position="27"/>
    </location>
</feature>
<evidence type="ECO:0000256" key="1">
    <source>
        <dbReference type="SAM" id="SignalP"/>
    </source>
</evidence>
<evidence type="ECO:0000313" key="2">
    <source>
        <dbReference type="EMBL" id="NER18574.1"/>
    </source>
</evidence>
<reference evidence="2 3" key="1">
    <citation type="submission" date="2020-01" db="EMBL/GenBank/DDBJ databases">
        <title>Spongiivirga citrea KCTC 32990T.</title>
        <authorList>
            <person name="Wang G."/>
        </authorList>
    </citation>
    <scope>NUCLEOTIDE SEQUENCE [LARGE SCALE GENOMIC DNA]</scope>
    <source>
        <strain evidence="2 3">KCTC 32990</strain>
    </source>
</reference>
<sequence length="344" mass="37013">MKAITKTNIVKKAVFALSLLFTFNAFAQEEEASEKKLKISGSIDAYYRTNLSSTDQEIAAGLSQAPPTSFANETGFALGMANVIAAYDGEKTGVVADLTFGPRGDAATGGFNLNQLYAYWKVGEKTTLSAGRFNTYLGYEVIAPAANFNYSTSYLFSYGPFSHVGLKADFALSDDFSLMLAAMNVTDVNNNLTGSYSAGAQLGYKGQYLNFYYDDGTGLGFEVDYTGGFDVSDDFYLGLNAAYQDNDGSGFYGAALYPQLKTSENFSLGLRGEYFAQLEDGGPVFGFDDATVFAVTLTGSYTVENLIIKPELRLDSLSEEGFLDNDLAPAKSLSSFGIAAIYSF</sequence>
<dbReference type="AlphaFoldDB" id="A0A6M0CR69"/>
<dbReference type="RefSeq" id="WP_164033256.1">
    <property type="nucleotide sequence ID" value="NZ_JAABOQ010000006.1"/>
</dbReference>
<gene>
    <name evidence="2" type="ORF">GWK10_15245</name>
</gene>
<dbReference type="EMBL" id="JAABOQ010000006">
    <property type="protein sequence ID" value="NER18574.1"/>
    <property type="molecule type" value="Genomic_DNA"/>
</dbReference>
<accession>A0A6M0CR69</accession>
<proteinExistence type="predicted"/>
<name>A0A6M0CR69_9FLAO</name>
<dbReference type="Proteomes" id="UP000474296">
    <property type="component" value="Unassembled WGS sequence"/>
</dbReference>
<dbReference type="Pfam" id="PF07642">
    <property type="entry name" value="BBP2"/>
    <property type="match status" value="1"/>
</dbReference>